<evidence type="ECO:0000313" key="9">
    <source>
        <dbReference type="EMBL" id="PSL39286.1"/>
    </source>
</evidence>
<dbReference type="InterPro" id="IPR027379">
    <property type="entry name" value="CLS_N"/>
</dbReference>
<evidence type="ECO:0000256" key="1">
    <source>
        <dbReference type="ARBA" id="ARBA00004651"/>
    </source>
</evidence>
<protein>
    <submittedName>
        <fullName evidence="10">PLDc_N domain-containing protein</fullName>
    </submittedName>
    <submittedName>
        <fullName evidence="9">Phospholipase D-like protein</fullName>
    </submittedName>
</protein>
<keyword evidence="3 7" id="KW-0812">Transmembrane</keyword>
<dbReference type="AlphaFoldDB" id="A0A2P8GZ90"/>
<evidence type="ECO:0000256" key="6">
    <source>
        <dbReference type="SAM" id="MobiDB-lite"/>
    </source>
</evidence>
<evidence type="ECO:0000313" key="12">
    <source>
        <dbReference type="Proteomes" id="UP000268291"/>
    </source>
</evidence>
<evidence type="ECO:0000256" key="7">
    <source>
        <dbReference type="SAM" id="Phobius"/>
    </source>
</evidence>
<name>A0A2P8GZ90_9MICO</name>
<evidence type="ECO:0000259" key="8">
    <source>
        <dbReference type="Pfam" id="PF13396"/>
    </source>
</evidence>
<comment type="caution">
    <text evidence="9">The sequence shown here is derived from an EMBL/GenBank/DDBJ whole genome shotgun (WGS) entry which is preliminary data.</text>
</comment>
<proteinExistence type="predicted"/>
<gene>
    <name evidence="9" type="ORF">CLV49_2920</name>
    <name evidence="10" type="ORF">ELQ93_04650</name>
</gene>
<evidence type="ECO:0000256" key="5">
    <source>
        <dbReference type="ARBA" id="ARBA00023136"/>
    </source>
</evidence>
<keyword evidence="4 7" id="KW-1133">Transmembrane helix</keyword>
<evidence type="ECO:0000313" key="10">
    <source>
        <dbReference type="EMBL" id="RUQ86291.1"/>
    </source>
</evidence>
<keyword evidence="12" id="KW-1185">Reference proteome</keyword>
<reference evidence="10 12" key="2">
    <citation type="submission" date="2018-12" db="EMBL/GenBank/DDBJ databases">
        <authorList>
            <person name="hu s."/>
            <person name="Xu Y."/>
            <person name="Xu B."/>
            <person name="Li F."/>
        </authorList>
    </citation>
    <scope>NUCLEOTIDE SEQUENCE [LARGE SCALE GENOMIC DNA]</scope>
    <source>
        <strain evidence="10 12">KSW2-17</strain>
    </source>
</reference>
<dbReference type="EMBL" id="PYAU01000001">
    <property type="protein sequence ID" value="PSL39286.1"/>
    <property type="molecule type" value="Genomic_DNA"/>
</dbReference>
<evidence type="ECO:0000256" key="3">
    <source>
        <dbReference type="ARBA" id="ARBA00022692"/>
    </source>
</evidence>
<dbReference type="EMBL" id="RZGY01000001">
    <property type="protein sequence ID" value="RUQ86291.1"/>
    <property type="molecule type" value="Genomic_DNA"/>
</dbReference>
<dbReference type="OrthoDB" id="3298527at2"/>
<evidence type="ECO:0000256" key="2">
    <source>
        <dbReference type="ARBA" id="ARBA00022475"/>
    </source>
</evidence>
<feature type="transmembrane region" description="Helical" evidence="7">
    <location>
        <begin position="34"/>
        <end position="54"/>
    </location>
</feature>
<evidence type="ECO:0000256" key="4">
    <source>
        <dbReference type="ARBA" id="ARBA00022989"/>
    </source>
</evidence>
<feature type="compositionally biased region" description="Basic and acidic residues" evidence="6">
    <location>
        <begin position="62"/>
        <end position="75"/>
    </location>
</feature>
<feature type="region of interest" description="Disordered" evidence="6">
    <location>
        <begin position="62"/>
        <end position="92"/>
    </location>
</feature>
<dbReference type="GO" id="GO:0005886">
    <property type="term" value="C:plasma membrane"/>
    <property type="evidence" value="ECO:0007669"/>
    <property type="project" value="UniProtKB-SubCell"/>
</dbReference>
<keyword evidence="2" id="KW-1003">Cell membrane</keyword>
<feature type="domain" description="Cardiolipin synthase N-terminal" evidence="8">
    <location>
        <begin position="13"/>
        <end position="56"/>
    </location>
</feature>
<accession>A0A2P8GZ90</accession>
<organism evidence="9 11">
    <name type="scientific">Labedella gwakjiensis</name>
    <dbReference type="NCBI Taxonomy" id="390269"/>
    <lineage>
        <taxon>Bacteria</taxon>
        <taxon>Bacillati</taxon>
        <taxon>Actinomycetota</taxon>
        <taxon>Actinomycetes</taxon>
        <taxon>Micrococcales</taxon>
        <taxon>Microbacteriaceae</taxon>
        <taxon>Labedella</taxon>
    </lineage>
</organism>
<sequence length="129" mass="14860">MYLLISAVTFLVLLAALIDIITRTDDQVKHLPKLFWIVLVILLPFLGSILWFTVGREWGDARESVSFGDPRRWDRSTAPTEAAPPARMQRELSTEEQLAALDREAEYYEKQARIRRLEADLDSKRQSEG</sequence>
<comment type="subcellular location">
    <subcellularLocation>
        <location evidence="1">Cell membrane</location>
        <topology evidence="1">Multi-pass membrane protein</topology>
    </subcellularLocation>
</comment>
<dbReference type="Proteomes" id="UP000268291">
    <property type="component" value="Unassembled WGS sequence"/>
</dbReference>
<dbReference type="Proteomes" id="UP000241203">
    <property type="component" value="Unassembled WGS sequence"/>
</dbReference>
<keyword evidence="5 7" id="KW-0472">Membrane</keyword>
<dbReference type="RefSeq" id="WP_106564173.1">
    <property type="nucleotide sequence ID" value="NZ_PYAU01000001.1"/>
</dbReference>
<reference evidence="9 11" key="1">
    <citation type="submission" date="2018-03" db="EMBL/GenBank/DDBJ databases">
        <title>Genomic Encyclopedia of Archaeal and Bacterial Type Strains, Phase II (KMG-II): from individual species to whole genera.</title>
        <authorList>
            <person name="Goeker M."/>
        </authorList>
    </citation>
    <scope>NUCLEOTIDE SEQUENCE [LARGE SCALE GENOMIC DNA]</scope>
    <source>
        <strain evidence="9 11">DSM 21548</strain>
    </source>
</reference>
<dbReference type="Pfam" id="PF13396">
    <property type="entry name" value="PLDc_N"/>
    <property type="match status" value="1"/>
</dbReference>
<evidence type="ECO:0000313" key="11">
    <source>
        <dbReference type="Proteomes" id="UP000241203"/>
    </source>
</evidence>